<dbReference type="PANTHER" id="PTHR24559">
    <property type="entry name" value="TRANSPOSON TY3-I GAG-POL POLYPROTEIN"/>
    <property type="match status" value="1"/>
</dbReference>
<reference evidence="3" key="1">
    <citation type="submission" date="2025-08" db="UniProtKB">
        <authorList>
            <consortium name="RefSeq"/>
        </authorList>
    </citation>
    <scope>IDENTIFICATION</scope>
</reference>
<keyword evidence="1" id="KW-0732">Signal</keyword>
<dbReference type="InterPro" id="IPR043128">
    <property type="entry name" value="Rev_trsase/Diguanyl_cyclase"/>
</dbReference>
<feature type="domain" description="Reverse transcriptase" evidence="2">
    <location>
        <begin position="90"/>
        <end position="185"/>
    </location>
</feature>
<sequence length="185" mass="21695">MSEQIAILLGFSLLVLKGEAEMTVLDTGIFRERNKWSSHLRFTDLFSFGRSVRSEGLHFFPIPDVKRTSCSGDSMVILCLRIPSYHTILKWIRYPIPKKRDLLKRTYKANVYSKFDMKSGFWQIQVAEKDRYKTTFNIPFGQYEWNVMPFGLKNASSEFQNIMNSIFNDYSHMSIVYIDDVLIFS</sequence>
<name>A0A1S4BQK8_TOBAC</name>
<dbReference type="GO" id="GO:0003964">
    <property type="term" value="F:RNA-directed DNA polymerase activity"/>
    <property type="evidence" value="ECO:0007669"/>
    <property type="project" value="UniProtKB-KW"/>
</dbReference>
<dbReference type="AlphaFoldDB" id="A0A1S4BQK8"/>
<dbReference type="InterPro" id="IPR000477">
    <property type="entry name" value="RT_dom"/>
</dbReference>
<protein>
    <submittedName>
        <fullName evidence="3">RNA-directed DNA polymerase homolog</fullName>
    </submittedName>
</protein>
<dbReference type="PANTHER" id="PTHR24559:SF450">
    <property type="entry name" value="RNA-DIRECTED DNA POLYMERASE HOMOLOG"/>
    <property type="match status" value="1"/>
</dbReference>
<dbReference type="SMR" id="A0A1S4BQK8"/>
<dbReference type="Gene3D" id="3.30.70.270">
    <property type="match status" value="1"/>
</dbReference>
<feature type="signal peptide" evidence="1">
    <location>
        <begin position="1"/>
        <end position="20"/>
    </location>
</feature>
<dbReference type="KEGG" id="nta:107810775"/>
<dbReference type="CDD" id="cd01647">
    <property type="entry name" value="RT_LTR"/>
    <property type="match status" value="1"/>
</dbReference>
<dbReference type="Pfam" id="PF00078">
    <property type="entry name" value="RVT_1"/>
    <property type="match status" value="1"/>
</dbReference>
<keyword evidence="3" id="KW-0695">RNA-directed DNA polymerase</keyword>
<dbReference type="PaxDb" id="4097-A0A1S4BQK8"/>
<keyword evidence="3" id="KW-0808">Transferase</keyword>
<dbReference type="RefSeq" id="XP_016491083.1">
    <property type="nucleotide sequence ID" value="XM_016635597.1"/>
</dbReference>
<dbReference type="InterPro" id="IPR053134">
    <property type="entry name" value="RNA-dir_DNA_polymerase"/>
</dbReference>
<feature type="chain" id="PRO_5010356917" evidence="1">
    <location>
        <begin position="21"/>
        <end position="185"/>
    </location>
</feature>
<gene>
    <name evidence="3" type="primary">LOC107810775</name>
</gene>
<accession>A0A1S4BQK8</accession>
<evidence type="ECO:0000259" key="2">
    <source>
        <dbReference type="Pfam" id="PF00078"/>
    </source>
</evidence>
<dbReference type="InterPro" id="IPR043502">
    <property type="entry name" value="DNA/RNA_pol_sf"/>
</dbReference>
<organism evidence="3">
    <name type="scientific">Nicotiana tabacum</name>
    <name type="common">Common tobacco</name>
    <dbReference type="NCBI Taxonomy" id="4097"/>
    <lineage>
        <taxon>Eukaryota</taxon>
        <taxon>Viridiplantae</taxon>
        <taxon>Streptophyta</taxon>
        <taxon>Embryophyta</taxon>
        <taxon>Tracheophyta</taxon>
        <taxon>Spermatophyta</taxon>
        <taxon>Magnoliopsida</taxon>
        <taxon>eudicotyledons</taxon>
        <taxon>Gunneridae</taxon>
        <taxon>Pentapetalae</taxon>
        <taxon>asterids</taxon>
        <taxon>lamiids</taxon>
        <taxon>Solanales</taxon>
        <taxon>Solanaceae</taxon>
        <taxon>Nicotianoideae</taxon>
        <taxon>Nicotianeae</taxon>
        <taxon>Nicotiana</taxon>
    </lineage>
</organism>
<keyword evidence="3" id="KW-0548">Nucleotidyltransferase</keyword>
<dbReference type="OrthoDB" id="1914518at2759"/>
<proteinExistence type="predicted"/>
<dbReference type="STRING" id="4097.A0A1S4BQK8"/>
<evidence type="ECO:0000256" key="1">
    <source>
        <dbReference type="SAM" id="SignalP"/>
    </source>
</evidence>
<dbReference type="SUPFAM" id="SSF56672">
    <property type="entry name" value="DNA/RNA polymerases"/>
    <property type="match status" value="1"/>
</dbReference>
<evidence type="ECO:0000313" key="3">
    <source>
        <dbReference type="RefSeq" id="XP_016491083.1"/>
    </source>
</evidence>
<dbReference type="Gene3D" id="3.10.10.10">
    <property type="entry name" value="HIV Type 1 Reverse Transcriptase, subunit A, domain 1"/>
    <property type="match status" value="1"/>
</dbReference>